<dbReference type="RefSeq" id="WP_245874234.1">
    <property type="nucleotide sequence ID" value="NZ_JBBNOP010000011.1"/>
</dbReference>
<dbReference type="InterPro" id="IPR004013">
    <property type="entry name" value="PHP_dom"/>
</dbReference>
<dbReference type="InterPro" id="IPR052018">
    <property type="entry name" value="PHP_domain"/>
</dbReference>
<sequence length="303" mass="32475">MNREECGDPAARTGRASGDLRARAAATEAMLRFLEDAAASGARSDLHVHTTVSDGSDTFAEALAQVKERGISHVAFTNHDTTAGLDEAIALGADFGIEVIGGVEISAWDSRRKRKVHVLGYGLACESPAVDALCAPLLARRNENTQWQLDRLLEAGYQVDVDRVHALALASTALYKQHLMAALTDEPYASDAYQGLYCSLFKGEGICARDIEYVDACDAVRAIVADGGVAVLAHPGQLDSYALVGDLTACGLRGIEKHHPDHDLHDQEACDELAERYGLVRTGGSDYHGRFGRIPHIGFGCES</sequence>
<dbReference type="Proteomes" id="UP001487305">
    <property type="component" value="Unassembled WGS sequence"/>
</dbReference>
<dbReference type="PANTHER" id="PTHR42924">
    <property type="entry name" value="EXONUCLEASE"/>
    <property type="match status" value="1"/>
</dbReference>
<name>A0ABV1JFA7_9ACTN</name>
<dbReference type="Gene3D" id="3.20.20.140">
    <property type="entry name" value="Metal-dependent hydrolases"/>
    <property type="match status" value="1"/>
</dbReference>
<evidence type="ECO:0000313" key="2">
    <source>
        <dbReference type="EMBL" id="MEQ3363751.1"/>
    </source>
</evidence>
<dbReference type="SMART" id="SM00481">
    <property type="entry name" value="POLIIIAc"/>
    <property type="match status" value="1"/>
</dbReference>
<keyword evidence="3" id="KW-1185">Reference proteome</keyword>
<evidence type="ECO:0000313" key="3">
    <source>
        <dbReference type="Proteomes" id="UP001487305"/>
    </source>
</evidence>
<comment type="caution">
    <text evidence="2">The sequence shown here is derived from an EMBL/GenBank/DDBJ whole genome shotgun (WGS) entry which is preliminary data.</text>
</comment>
<protein>
    <submittedName>
        <fullName evidence="2">PHP domain-containing protein</fullName>
    </submittedName>
</protein>
<proteinExistence type="predicted"/>
<dbReference type="Gene3D" id="1.10.150.650">
    <property type="match status" value="1"/>
</dbReference>
<dbReference type="CDD" id="cd07438">
    <property type="entry name" value="PHP_HisPPase_AMP"/>
    <property type="match status" value="1"/>
</dbReference>
<gene>
    <name evidence="2" type="ORF">AAA083_12270</name>
</gene>
<dbReference type="EMBL" id="JBBNOP010000011">
    <property type="protein sequence ID" value="MEQ3363751.1"/>
    <property type="molecule type" value="Genomic_DNA"/>
</dbReference>
<dbReference type="InterPro" id="IPR003141">
    <property type="entry name" value="Pol/His_phosphatase_N"/>
</dbReference>
<evidence type="ECO:0000259" key="1">
    <source>
        <dbReference type="SMART" id="SM00481"/>
    </source>
</evidence>
<dbReference type="SUPFAM" id="SSF89550">
    <property type="entry name" value="PHP domain-like"/>
    <property type="match status" value="1"/>
</dbReference>
<dbReference type="PANTHER" id="PTHR42924:SF3">
    <property type="entry name" value="POLYMERASE_HISTIDINOL PHOSPHATASE N-TERMINAL DOMAIN-CONTAINING PROTEIN"/>
    <property type="match status" value="1"/>
</dbReference>
<reference evidence="2 3" key="1">
    <citation type="submission" date="2024-04" db="EMBL/GenBank/DDBJ databases">
        <title>Human intestinal bacterial collection.</title>
        <authorList>
            <person name="Pauvert C."/>
            <person name="Hitch T.C.A."/>
            <person name="Clavel T."/>
        </authorList>
    </citation>
    <scope>NUCLEOTIDE SEQUENCE [LARGE SCALE GENOMIC DNA]</scope>
    <source>
        <strain evidence="2 3">CLA-KB-H42</strain>
    </source>
</reference>
<organism evidence="2 3">
    <name type="scientific">Raoultibacter massiliensis</name>
    <dbReference type="NCBI Taxonomy" id="1852371"/>
    <lineage>
        <taxon>Bacteria</taxon>
        <taxon>Bacillati</taxon>
        <taxon>Actinomycetota</taxon>
        <taxon>Coriobacteriia</taxon>
        <taxon>Eggerthellales</taxon>
        <taxon>Eggerthellaceae</taxon>
        <taxon>Raoultibacter</taxon>
    </lineage>
</organism>
<accession>A0ABV1JFA7</accession>
<feature type="domain" description="Polymerase/histidinol phosphatase N-terminal" evidence="1">
    <location>
        <begin position="44"/>
        <end position="109"/>
    </location>
</feature>
<dbReference type="InterPro" id="IPR016195">
    <property type="entry name" value="Pol/histidinol_Pase-like"/>
</dbReference>
<dbReference type="Pfam" id="PF02811">
    <property type="entry name" value="PHP"/>
    <property type="match status" value="1"/>
</dbReference>